<feature type="chain" id="PRO_5043709902" evidence="1">
    <location>
        <begin position="22"/>
        <end position="189"/>
    </location>
</feature>
<keyword evidence="1" id="KW-0732">Signal</keyword>
<evidence type="ECO:0000313" key="3">
    <source>
        <dbReference type="Proteomes" id="UP001370758"/>
    </source>
</evidence>
<feature type="signal peptide" evidence="1">
    <location>
        <begin position="1"/>
        <end position="21"/>
    </location>
</feature>
<sequence length="189" mass="21001">MHLFKTLIAFTALATSPIVTALNVTEIQDLYWVYHGGQWPNILGGYTGKFNEMQYIAKGFKTPGNVRTEAPKLLSTIELFLQQAASDSSKIRASPKVTSEEASKKIRQRYNWFLGAEVAFFTILKEKKILVNGTEYQANILSRLGALGAFTNQSISDLDTILVPLKGTGPVKEFEKSYNEVVQVYNAAT</sequence>
<reference evidence="2 3" key="1">
    <citation type="submission" date="2023-08" db="EMBL/GenBank/DDBJ databases">
        <authorList>
            <person name="Palmer J.M."/>
        </authorList>
    </citation>
    <scope>NUCLEOTIDE SEQUENCE [LARGE SCALE GENOMIC DNA]</scope>
    <source>
        <strain evidence="2 3">TWF481</strain>
    </source>
</reference>
<comment type="caution">
    <text evidence="2">The sequence shown here is derived from an EMBL/GenBank/DDBJ whole genome shotgun (WGS) entry which is preliminary data.</text>
</comment>
<gene>
    <name evidence="2" type="ORF">TWF481_007337</name>
</gene>
<accession>A0AAV9WCJ2</accession>
<dbReference type="AlphaFoldDB" id="A0AAV9WCJ2"/>
<organism evidence="2 3">
    <name type="scientific">Arthrobotrys musiformis</name>
    <dbReference type="NCBI Taxonomy" id="47236"/>
    <lineage>
        <taxon>Eukaryota</taxon>
        <taxon>Fungi</taxon>
        <taxon>Dikarya</taxon>
        <taxon>Ascomycota</taxon>
        <taxon>Pezizomycotina</taxon>
        <taxon>Orbiliomycetes</taxon>
        <taxon>Orbiliales</taxon>
        <taxon>Orbiliaceae</taxon>
        <taxon>Arthrobotrys</taxon>
    </lineage>
</organism>
<protein>
    <submittedName>
        <fullName evidence="2">Uncharacterized protein</fullName>
    </submittedName>
</protein>
<keyword evidence="3" id="KW-1185">Reference proteome</keyword>
<evidence type="ECO:0000256" key="1">
    <source>
        <dbReference type="SAM" id="SignalP"/>
    </source>
</evidence>
<proteinExistence type="predicted"/>
<dbReference type="Proteomes" id="UP001370758">
    <property type="component" value="Unassembled WGS sequence"/>
</dbReference>
<name>A0AAV9WCJ2_9PEZI</name>
<dbReference type="EMBL" id="JAVHJL010000004">
    <property type="protein sequence ID" value="KAK6505435.1"/>
    <property type="molecule type" value="Genomic_DNA"/>
</dbReference>
<evidence type="ECO:0000313" key="2">
    <source>
        <dbReference type="EMBL" id="KAK6505435.1"/>
    </source>
</evidence>